<keyword evidence="1" id="KW-0547">Nucleotide-binding</keyword>
<name>A0A1F6MAF3_9BACT</name>
<proteinExistence type="inferred from homology"/>
<sequence>MPTKLTSADIAHVATLARISTTEEDRQKYAEQISVILEYIEMLNEVDTEMTPETCQVTGLEDVFREDTVVACPEEVREKLIAAFPERMGRLLKVKAVFDGE</sequence>
<comment type="catalytic activity">
    <reaction evidence="1">
        <text>L-glutamyl-tRNA(Gln) + L-glutamine + ATP + H2O = L-glutaminyl-tRNA(Gln) + L-glutamate + ADP + phosphate + H(+)</text>
        <dbReference type="Rhea" id="RHEA:17521"/>
        <dbReference type="Rhea" id="RHEA-COMP:9681"/>
        <dbReference type="Rhea" id="RHEA-COMP:9684"/>
        <dbReference type="ChEBI" id="CHEBI:15377"/>
        <dbReference type="ChEBI" id="CHEBI:15378"/>
        <dbReference type="ChEBI" id="CHEBI:29985"/>
        <dbReference type="ChEBI" id="CHEBI:30616"/>
        <dbReference type="ChEBI" id="CHEBI:43474"/>
        <dbReference type="ChEBI" id="CHEBI:58359"/>
        <dbReference type="ChEBI" id="CHEBI:78520"/>
        <dbReference type="ChEBI" id="CHEBI:78521"/>
        <dbReference type="ChEBI" id="CHEBI:456216"/>
    </reaction>
</comment>
<dbReference type="HAMAP" id="MF_00122">
    <property type="entry name" value="GatC"/>
    <property type="match status" value="1"/>
</dbReference>
<accession>A0A1F6MAF3</accession>
<comment type="caution">
    <text evidence="2">The sequence shown here is derived from an EMBL/GenBank/DDBJ whole genome shotgun (WGS) entry which is preliminary data.</text>
</comment>
<keyword evidence="1" id="KW-0436">Ligase</keyword>
<evidence type="ECO:0000313" key="2">
    <source>
        <dbReference type="EMBL" id="OGH68599.1"/>
    </source>
</evidence>
<comment type="catalytic activity">
    <reaction evidence="1">
        <text>L-aspartyl-tRNA(Asn) + L-glutamine + ATP + H2O = L-asparaginyl-tRNA(Asn) + L-glutamate + ADP + phosphate + 2 H(+)</text>
        <dbReference type="Rhea" id="RHEA:14513"/>
        <dbReference type="Rhea" id="RHEA-COMP:9674"/>
        <dbReference type="Rhea" id="RHEA-COMP:9677"/>
        <dbReference type="ChEBI" id="CHEBI:15377"/>
        <dbReference type="ChEBI" id="CHEBI:15378"/>
        <dbReference type="ChEBI" id="CHEBI:29985"/>
        <dbReference type="ChEBI" id="CHEBI:30616"/>
        <dbReference type="ChEBI" id="CHEBI:43474"/>
        <dbReference type="ChEBI" id="CHEBI:58359"/>
        <dbReference type="ChEBI" id="CHEBI:78515"/>
        <dbReference type="ChEBI" id="CHEBI:78516"/>
        <dbReference type="ChEBI" id="CHEBI:456216"/>
    </reaction>
</comment>
<dbReference type="GO" id="GO:0005524">
    <property type="term" value="F:ATP binding"/>
    <property type="evidence" value="ECO:0007669"/>
    <property type="project" value="UniProtKB-KW"/>
</dbReference>
<dbReference type="SUPFAM" id="SSF141000">
    <property type="entry name" value="Glu-tRNAGln amidotransferase C subunit"/>
    <property type="match status" value="1"/>
</dbReference>
<comment type="similarity">
    <text evidence="1">Belongs to the GatC family.</text>
</comment>
<dbReference type="Proteomes" id="UP000176282">
    <property type="component" value="Unassembled WGS sequence"/>
</dbReference>
<keyword evidence="1" id="KW-0648">Protein biosynthesis</keyword>
<evidence type="ECO:0000256" key="1">
    <source>
        <dbReference type="HAMAP-Rule" id="MF_00122"/>
    </source>
</evidence>
<dbReference type="Pfam" id="PF02686">
    <property type="entry name" value="GatC"/>
    <property type="match status" value="1"/>
</dbReference>
<evidence type="ECO:0000313" key="3">
    <source>
        <dbReference type="Proteomes" id="UP000176282"/>
    </source>
</evidence>
<dbReference type="GO" id="GO:0006450">
    <property type="term" value="P:regulation of translational fidelity"/>
    <property type="evidence" value="ECO:0007669"/>
    <property type="project" value="InterPro"/>
</dbReference>
<comment type="function">
    <text evidence="1">Allows the formation of correctly charged Asn-tRNA(Asn) or Gln-tRNA(Gln) through the transamidation of misacylated Asp-tRNA(Asn) or Glu-tRNA(Gln) in organisms which lack either or both of asparaginyl-tRNA or glutaminyl-tRNA synthetases. The reaction takes place in the presence of glutamine and ATP through an activated phospho-Asp-tRNA(Asn) or phospho-Glu-tRNA(Gln).</text>
</comment>
<dbReference type="EC" id="6.3.5.-" evidence="1"/>
<dbReference type="GO" id="GO:0050567">
    <property type="term" value="F:glutaminyl-tRNA synthase (glutamine-hydrolyzing) activity"/>
    <property type="evidence" value="ECO:0007669"/>
    <property type="project" value="UniProtKB-UniRule"/>
</dbReference>
<keyword evidence="1" id="KW-0067">ATP-binding</keyword>
<dbReference type="NCBIfam" id="TIGR00135">
    <property type="entry name" value="gatC"/>
    <property type="match status" value="1"/>
</dbReference>
<organism evidence="2 3">
    <name type="scientific">Candidatus Magasanikbacteria bacterium RIFCSPHIGHO2_02_FULL_47_14</name>
    <dbReference type="NCBI Taxonomy" id="1798680"/>
    <lineage>
        <taxon>Bacteria</taxon>
        <taxon>Candidatus Magasanikiibacteriota</taxon>
    </lineage>
</organism>
<gene>
    <name evidence="1" type="primary">gatC</name>
    <name evidence="2" type="ORF">A3J66_01075</name>
</gene>
<comment type="subunit">
    <text evidence="1">Heterotrimer of A, B and C subunits.</text>
</comment>
<dbReference type="GO" id="GO:0006412">
    <property type="term" value="P:translation"/>
    <property type="evidence" value="ECO:0007669"/>
    <property type="project" value="UniProtKB-UniRule"/>
</dbReference>
<protein>
    <recommendedName>
        <fullName evidence="1">Aspartyl/glutamyl-tRNA(Asn/Gln) amidotransferase subunit C</fullName>
        <shortName evidence="1">Asp/Glu-ADT subunit C</shortName>
        <ecNumber evidence="1">6.3.5.-</ecNumber>
    </recommendedName>
</protein>
<dbReference type="GO" id="GO:0050566">
    <property type="term" value="F:asparaginyl-tRNA synthase (glutamine-hydrolyzing) activity"/>
    <property type="evidence" value="ECO:0007669"/>
    <property type="project" value="RHEA"/>
</dbReference>
<dbReference type="STRING" id="1798680.A3J66_01075"/>
<dbReference type="Gene3D" id="1.10.20.60">
    <property type="entry name" value="Glu-tRNAGln amidotransferase C subunit, N-terminal domain"/>
    <property type="match status" value="1"/>
</dbReference>
<dbReference type="AlphaFoldDB" id="A0A1F6MAF3"/>
<dbReference type="InterPro" id="IPR036113">
    <property type="entry name" value="Asp/Glu-ADT_sf_sub_c"/>
</dbReference>
<dbReference type="InterPro" id="IPR003837">
    <property type="entry name" value="GatC"/>
</dbReference>
<reference evidence="2 3" key="1">
    <citation type="journal article" date="2016" name="Nat. Commun.">
        <title>Thousands of microbial genomes shed light on interconnected biogeochemical processes in an aquifer system.</title>
        <authorList>
            <person name="Anantharaman K."/>
            <person name="Brown C.T."/>
            <person name="Hug L.A."/>
            <person name="Sharon I."/>
            <person name="Castelle C.J."/>
            <person name="Probst A.J."/>
            <person name="Thomas B.C."/>
            <person name="Singh A."/>
            <person name="Wilkins M.J."/>
            <person name="Karaoz U."/>
            <person name="Brodie E.L."/>
            <person name="Williams K.H."/>
            <person name="Hubbard S.S."/>
            <person name="Banfield J.F."/>
        </authorList>
    </citation>
    <scope>NUCLEOTIDE SEQUENCE [LARGE SCALE GENOMIC DNA]</scope>
</reference>
<dbReference type="EMBL" id="MFQB01000011">
    <property type="protein sequence ID" value="OGH68599.1"/>
    <property type="molecule type" value="Genomic_DNA"/>
</dbReference>